<dbReference type="Pfam" id="PF05096">
    <property type="entry name" value="Glu_cyclase_2"/>
    <property type="match status" value="1"/>
</dbReference>
<dbReference type="EMBL" id="DSMG01000135">
    <property type="protein sequence ID" value="HDX32488.1"/>
    <property type="molecule type" value="Genomic_DNA"/>
</dbReference>
<dbReference type="AlphaFoldDB" id="A0A7C1JXP0"/>
<evidence type="ECO:0000313" key="1">
    <source>
        <dbReference type="EMBL" id="HDX32488.1"/>
    </source>
</evidence>
<dbReference type="GO" id="GO:0016603">
    <property type="term" value="F:glutaminyl-peptide cyclotransferase activity"/>
    <property type="evidence" value="ECO:0007669"/>
    <property type="project" value="InterPro"/>
</dbReference>
<organism evidence="1">
    <name type="scientific">Caldilinea aerophila</name>
    <dbReference type="NCBI Taxonomy" id="133453"/>
    <lineage>
        <taxon>Bacteria</taxon>
        <taxon>Bacillati</taxon>
        <taxon>Chloroflexota</taxon>
        <taxon>Caldilineae</taxon>
        <taxon>Caldilineales</taxon>
        <taxon>Caldilineaceae</taxon>
        <taxon>Caldilinea</taxon>
    </lineage>
</organism>
<dbReference type="InterPro" id="IPR015943">
    <property type="entry name" value="WD40/YVTN_repeat-like_dom_sf"/>
</dbReference>
<dbReference type="PANTHER" id="PTHR31270:SF1">
    <property type="entry name" value="GLUTAMINYL-PEPTIDE CYCLOTRANSFERASE"/>
    <property type="match status" value="1"/>
</dbReference>
<dbReference type="InterPro" id="IPR011044">
    <property type="entry name" value="Quino_amine_DH_bsu"/>
</dbReference>
<accession>A0A7C1JXP0</accession>
<proteinExistence type="predicted"/>
<sequence>MEAVAPSQTPLIYDYHVKNIFPHDPLAFTQGLVYWNGVLYEGTGLYGRSSLRKVEVETGAVLQQHDLDAEFFGEGIAVVGDRIFQLTWQNGVGFIYDRDSFEELQRFSYTTEGWGLTYDGEHLIMSDGTPTIYYLNPDTLQEVRRLRVTLEGQPLPRLNELEYVEGKILANVWQTDYIVQIDPETGVVDGVYDFTGLLQQAPPFQGSYDVLNGIAYDAENKRLFVTGKLWPYLFEVDGVPRG</sequence>
<reference evidence="1" key="1">
    <citation type="journal article" date="2020" name="mSystems">
        <title>Genome- and Community-Level Interaction Insights into Carbon Utilization and Element Cycling Functions of Hydrothermarchaeota in Hydrothermal Sediment.</title>
        <authorList>
            <person name="Zhou Z."/>
            <person name="Liu Y."/>
            <person name="Xu W."/>
            <person name="Pan J."/>
            <person name="Luo Z.H."/>
            <person name="Li M."/>
        </authorList>
    </citation>
    <scope>NUCLEOTIDE SEQUENCE [LARGE SCALE GENOMIC DNA]</scope>
    <source>
        <strain evidence="1">SpSt-289</strain>
    </source>
</reference>
<dbReference type="SUPFAM" id="SSF50969">
    <property type="entry name" value="YVTN repeat-like/Quinoprotein amine dehydrogenase"/>
    <property type="match status" value="1"/>
</dbReference>
<protein>
    <submittedName>
        <fullName evidence="1">Glutaminyl-peptide cyclotransferase</fullName>
    </submittedName>
</protein>
<dbReference type="InterPro" id="IPR007788">
    <property type="entry name" value="QCT"/>
</dbReference>
<gene>
    <name evidence="1" type="ORF">ENQ20_13525</name>
</gene>
<dbReference type="PANTHER" id="PTHR31270">
    <property type="entry name" value="GLUTAMINYL-PEPTIDE CYCLOTRANSFERASE"/>
    <property type="match status" value="1"/>
</dbReference>
<dbReference type="Gene3D" id="2.130.10.10">
    <property type="entry name" value="YVTN repeat-like/Quinoprotein amine dehydrogenase"/>
    <property type="match status" value="1"/>
</dbReference>
<comment type="caution">
    <text evidence="1">The sequence shown here is derived from an EMBL/GenBank/DDBJ whole genome shotgun (WGS) entry which is preliminary data.</text>
</comment>
<keyword evidence="1" id="KW-0808">Transferase</keyword>
<name>A0A7C1JXP0_9CHLR</name>